<evidence type="ECO:0000313" key="3">
    <source>
        <dbReference type="Proteomes" id="UP000053477"/>
    </source>
</evidence>
<protein>
    <submittedName>
        <fullName evidence="2">Uncharacterized protein</fullName>
    </submittedName>
</protein>
<dbReference type="Proteomes" id="UP000053477">
    <property type="component" value="Unassembled WGS sequence"/>
</dbReference>
<evidence type="ECO:0000313" key="2">
    <source>
        <dbReference type="EMBL" id="KLO11020.1"/>
    </source>
</evidence>
<evidence type="ECO:0000256" key="1">
    <source>
        <dbReference type="SAM" id="Phobius"/>
    </source>
</evidence>
<dbReference type="AlphaFoldDB" id="A0A0H2RGN0"/>
<accession>A0A0H2RGN0</accession>
<feature type="transmembrane region" description="Helical" evidence="1">
    <location>
        <begin position="29"/>
        <end position="50"/>
    </location>
</feature>
<feature type="transmembrane region" description="Helical" evidence="1">
    <location>
        <begin position="109"/>
        <end position="132"/>
    </location>
</feature>
<keyword evidence="1" id="KW-1133">Transmembrane helix</keyword>
<feature type="transmembrane region" description="Helical" evidence="1">
    <location>
        <begin position="62"/>
        <end position="89"/>
    </location>
</feature>
<keyword evidence="3" id="KW-1185">Reference proteome</keyword>
<dbReference type="OrthoDB" id="3251775at2759"/>
<name>A0A0H2RGN0_9AGAM</name>
<dbReference type="EMBL" id="KQ086011">
    <property type="protein sequence ID" value="KLO11020.1"/>
    <property type="molecule type" value="Genomic_DNA"/>
</dbReference>
<gene>
    <name evidence="2" type="ORF">SCHPADRAFT_492311</name>
</gene>
<keyword evidence="1" id="KW-0472">Membrane</keyword>
<feature type="transmembrane region" description="Helical" evidence="1">
    <location>
        <begin position="186"/>
        <end position="209"/>
    </location>
</feature>
<proteinExistence type="predicted"/>
<keyword evidence="1" id="KW-0812">Transmembrane</keyword>
<sequence length="260" mass="28121">MQVGGSLLRSTPQFSCPNRNSVSFRCSGLIATAICLYSLSCTSGNCLILHSLIRVSDCSKKVAWLMALGALTMHSITFVFTCIAIKQVLDGISFARMGSFEICALMETPSSFLGAFAPAVALDCYSFALLLLNALSRPRNTSQRLLRMLLKDGLVYFLVCLSKNQIPGCILLEILNEIKATRILNIIMSTAVPTALVFVSWGIGFDLNAAVTARLYLRMCETDFSPNSGYGSDSDVDGESSISSFIDSLSDEGGLMEIKD</sequence>
<dbReference type="InParanoid" id="A0A0H2RGN0"/>
<reference evidence="2 3" key="1">
    <citation type="submission" date="2015-04" db="EMBL/GenBank/DDBJ databases">
        <title>Complete genome sequence of Schizopora paradoxa KUC8140, a cosmopolitan wood degrader in East Asia.</title>
        <authorList>
            <consortium name="DOE Joint Genome Institute"/>
            <person name="Min B."/>
            <person name="Park H."/>
            <person name="Jang Y."/>
            <person name="Kim J.-J."/>
            <person name="Kim K.H."/>
            <person name="Pangilinan J."/>
            <person name="Lipzen A."/>
            <person name="Riley R."/>
            <person name="Grigoriev I.V."/>
            <person name="Spatafora J.W."/>
            <person name="Choi I.-G."/>
        </authorList>
    </citation>
    <scope>NUCLEOTIDE SEQUENCE [LARGE SCALE GENOMIC DNA]</scope>
    <source>
        <strain evidence="2 3">KUC8140</strain>
    </source>
</reference>
<organism evidence="2 3">
    <name type="scientific">Schizopora paradoxa</name>
    <dbReference type="NCBI Taxonomy" id="27342"/>
    <lineage>
        <taxon>Eukaryota</taxon>
        <taxon>Fungi</taxon>
        <taxon>Dikarya</taxon>
        <taxon>Basidiomycota</taxon>
        <taxon>Agaricomycotina</taxon>
        <taxon>Agaricomycetes</taxon>
        <taxon>Hymenochaetales</taxon>
        <taxon>Schizoporaceae</taxon>
        <taxon>Schizopora</taxon>
    </lineage>
</organism>